<dbReference type="RefSeq" id="WP_133430140.1">
    <property type="nucleotide sequence ID" value="NZ_BMCC01000001.1"/>
</dbReference>
<sequence length="92" mass="10877">MIKLSKIIKRIKLPGIIRRYKSMDSVNRVGRGHIDGKPVFVLMIGYKRDDYDKLVDPRKDAKETIIYEFDNVRKIDNWIEVLNQIKSEIEAE</sequence>
<dbReference type="Proteomes" id="UP000295328">
    <property type="component" value="Unassembled WGS sequence"/>
</dbReference>
<accession>A0A4R6BIL5</accession>
<reference evidence="1 2" key="1">
    <citation type="submission" date="2019-01" db="EMBL/GenBank/DDBJ databases">
        <title>Draft genome sequences of the type strains of six Macrococcus species.</title>
        <authorList>
            <person name="Mazhar S."/>
            <person name="Altermann E."/>
            <person name="Hill C."/>
            <person name="Mcauliffe O."/>
        </authorList>
    </citation>
    <scope>NUCLEOTIDE SEQUENCE [LARGE SCALE GENOMIC DNA]</scope>
    <source>
        <strain evidence="1 2">CCM4809</strain>
    </source>
</reference>
<keyword evidence="2" id="KW-1185">Reference proteome</keyword>
<dbReference type="EMBL" id="SCWE01000003">
    <property type="protein sequence ID" value="TDM01420.1"/>
    <property type="molecule type" value="Genomic_DNA"/>
</dbReference>
<proteinExistence type="predicted"/>
<organism evidence="1 2">
    <name type="scientific">Macrococcus hajekii</name>
    <dbReference type="NCBI Taxonomy" id="198482"/>
    <lineage>
        <taxon>Bacteria</taxon>
        <taxon>Bacillati</taxon>
        <taxon>Bacillota</taxon>
        <taxon>Bacilli</taxon>
        <taxon>Bacillales</taxon>
        <taxon>Staphylococcaceae</taxon>
        <taxon>Macrococcus</taxon>
    </lineage>
</organism>
<evidence type="ECO:0000313" key="1">
    <source>
        <dbReference type="EMBL" id="TDM01420.1"/>
    </source>
</evidence>
<protein>
    <submittedName>
        <fullName evidence="1">Uncharacterized protein</fullName>
    </submittedName>
</protein>
<name>A0A4R6BIL5_9STAP</name>
<gene>
    <name evidence="1" type="ORF">ERX37_07920</name>
</gene>
<comment type="caution">
    <text evidence="1">The sequence shown here is derived from an EMBL/GenBank/DDBJ whole genome shotgun (WGS) entry which is preliminary data.</text>
</comment>
<dbReference type="AlphaFoldDB" id="A0A4R6BIL5"/>
<evidence type="ECO:0000313" key="2">
    <source>
        <dbReference type="Proteomes" id="UP000295328"/>
    </source>
</evidence>